<organism evidence="3 4">
    <name type="scientific">Citrus x changshan-huyou</name>
    <dbReference type="NCBI Taxonomy" id="2935761"/>
    <lineage>
        <taxon>Eukaryota</taxon>
        <taxon>Viridiplantae</taxon>
        <taxon>Streptophyta</taxon>
        <taxon>Embryophyta</taxon>
        <taxon>Tracheophyta</taxon>
        <taxon>Spermatophyta</taxon>
        <taxon>Magnoliopsida</taxon>
        <taxon>eudicotyledons</taxon>
        <taxon>Gunneridae</taxon>
        <taxon>Pentapetalae</taxon>
        <taxon>rosids</taxon>
        <taxon>malvids</taxon>
        <taxon>Sapindales</taxon>
        <taxon>Rutaceae</taxon>
        <taxon>Aurantioideae</taxon>
        <taxon>Citrus</taxon>
    </lineage>
</organism>
<keyword evidence="1" id="KW-1133">Transmembrane helix</keyword>
<dbReference type="AlphaFoldDB" id="A0AAP0LVY9"/>
<keyword evidence="1" id="KW-0812">Transmembrane</keyword>
<protein>
    <recommendedName>
        <fullName evidence="2">DUF4216 domain-containing protein</fullName>
    </recommendedName>
</protein>
<evidence type="ECO:0000313" key="3">
    <source>
        <dbReference type="EMBL" id="KAK9187691.1"/>
    </source>
</evidence>
<dbReference type="PANTHER" id="PTHR33499">
    <property type="entry name" value="OS12G0282400 PROTEIN-RELATED"/>
    <property type="match status" value="1"/>
</dbReference>
<feature type="domain" description="DUF4216" evidence="2">
    <location>
        <begin position="2"/>
        <end position="32"/>
    </location>
</feature>
<feature type="transmembrane region" description="Helical" evidence="1">
    <location>
        <begin position="128"/>
        <end position="147"/>
    </location>
</feature>
<reference evidence="3 4" key="1">
    <citation type="submission" date="2024-05" db="EMBL/GenBank/DDBJ databases">
        <title>Haplotype-resolved chromosome-level genome assembly of Huyou (Citrus changshanensis).</title>
        <authorList>
            <person name="Miao C."/>
            <person name="Chen W."/>
            <person name="Wu Y."/>
            <person name="Wang L."/>
            <person name="Zhao S."/>
            <person name="Grierson D."/>
            <person name="Xu C."/>
            <person name="Chen K."/>
        </authorList>
    </citation>
    <scope>NUCLEOTIDE SEQUENCE [LARGE SCALE GENOMIC DNA]</scope>
    <source>
        <strain evidence="3">01-14</strain>
        <tissue evidence="3">Leaf</tissue>
    </source>
</reference>
<gene>
    <name evidence="3" type="ORF">WN944_019089</name>
</gene>
<evidence type="ECO:0000313" key="4">
    <source>
        <dbReference type="Proteomes" id="UP001428341"/>
    </source>
</evidence>
<keyword evidence="1" id="KW-0472">Membrane</keyword>
<sequence length="313" mass="36499">MWYKNDLFVLAIQAQQVFYVDDYKLRSNWKVVNKIQHRHVWDVPEIDKIEESFETVDNICQENESYDIQMAVEEEGLDGRQFHRHDVSPEEVSNDEIHNEGLMLKEEVSDVGEEDETIENYCSNNENISLYNDIAIIIIIIIIRFAAANTKKNKRSKSRDLKLDKLIHQSQAPLPIEFCDIMNVPIGASAAALAFDIGVVLRKVTPLGAKKWKDVPEAQMILMIDDVAVLIFFITCLISKFVIDVHNPIIRNYLLDKLATRFKHFHHQLKKEFEQYFTVEEAKQNPPKDLHHKQAKWESLCDYFSSEAFKVQF</sequence>
<dbReference type="PANTHER" id="PTHR33499:SF11">
    <property type="entry name" value="NO APICAL MERISTEM-ASSOCIATED C-TERMINAL DOMAIN-CONTAINING PROTEIN"/>
    <property type="match status" value="1"/>
</dbReference>
<dbReference type="EMBL" id="JBCGBO010000007">
    <property type="protein sequence ID" value="KAK9187691.1"/>
    <property type="molecule type" value="Genomic_DNA"/>
</dbReference>
<evidence type="ECO:0000259" key="2">
    <source>
        <dbReference type="Pfam" id="PF13952"/>
    </source>
</evidence>
<comment type="caution">
    <text evidence="3">The sequence shown here is derived from an EMBL/GenBank/DDBJ whole genome shotgun (WGS) entry which is preliminary data.</text>
</comment>
<name>A0AAP0LVY9_9ROSI</name>
<feature type="transmembrane region" description="Helical" evidence="1">
    <location>
        <begin position="220"/>
        <end position="243"/>
    </location>
</feature>
<proteinExistence type="predicted"/>
<keyword evidence="4" id="KW-1185">Reference proteome</keyword>
<dbReference type="Pfam" id="PF13952">
    <property type="entry name" value="DUF4216"/>
    <property type="match status" value="1"/>
</dbReference>
<accession>A0AAP0LVY9</accession>
<dbReference type="Proteomes" id="UP001428341">
    <property type="component" value="Unassembled WGS sequence"/>
</dbReference>
<evidence type="ECO:0000256" key="1">
    <source>
        <dbReference type="SAM" id="Phobius"/>
    </source>
</evidence>
<dbReference type="InterPro" id="IPR025312">
    <property type="entry name" value="DUF4216"/>
</dbReference>